<dbReference type="AlphaFoldDB" id="A0A381NLK0"/>
<evidence type="ECO:0000256" key="1">
    <source>
        <dbReference type="ARBA" id="ARBA00023002"/>
    </source>
</evidence>
<evidence type="ECO:0000313" key="3">
    <source>
        <dbReference type="EMBL" id="SUZ55465.1"/>
    </source>
</evidence>
<keyword evidence="1" id="KW-0560">Oxidoreductase</keyword>
<proteinExistence type="predicted"/>
<dbReference type="PANTHER" id="PTHR14239">
    <property type="entry name" value="DUDULIN-RELATED"/>
    <property type="match status" value="1"/>
</dbReference>
<name>A0A381NLK0_9ZZZZ</name>
<dbReference type="PANTHER" id="PTHR14239:SF10">
    <property type="entry name" value="REDUCTASE"/>
    <property type="match status" value="1"/>
</dbReference>
<protein>
    <recommendedName>
        <fullName evidence="2">Pyrroline-5-carboxylate reductase catalytic N-terminal domain-containing protein</fullName>
    </recommendedName>
</protein>
<dbReference type="EMBL" id="UINC01000444">
    <property type="protein sequence ID" value="SUZ55465.1"/>
    <property type="molecule type" value="Genomic_DNA"/>
</dbReference>
<dbReference type="Pfam" id="PF03807">
    <property type="entry name" value="F420_oxidored"/>
    <property type="match status" value="1"/>
</dbReference>
<gene>
    <name evidence="3" type="ORF">METZ01_LOCUS8319</name>
</gene>
<dbReference type="InterPro" id="IPR028939">
    <property type="entry name" value="P5C_Rdtase_cat_N"/>
</dbReference>
<dbReference type="SUPFAM" id="SSF51735">
    <property type="entry name" value="NAD(P)-binding Rossmann-fold domains"/>
    <property type="match status" value="1"/>
</dbReference>
<dbReference type="Gene3D" id="3.40.50.720">
    <property type="entry name" value="NAD(P)-binding Rossmann-like Domain"/>
    <property type="match status" value="1"/>
</dbReference>
<dbReference type="InterPro" id="IPR051267">
    <property type="entry name" value="STEAP_metalloreductase"/>
</dbReference>
<feature type="domain" description="Pyrroline-5-carboxylate reductase catalytic N-terminal" evidence="2">
    <location>
        <begin position="45"/>
        <end position="136"/>
    </location>
</feature>
<accession>A0A381NLK0</accession>
<dbReference type="InterPro" id="IPR036291">
    <property type="entry name" value="NAD(P)-bd_dom_sf"/>
</dbReference>
<reference evidence="3" key="1">
    <citation type="submission" date="2018-05" db="EMBL/GenBank/DDBJ databases">
        <authorList>
            <person name="Lanie J.A."/>
            <person name="Ng W.-L."/>
            <person name="Kazmierczak K.M."/>
            <person name="Andrzejewski T.M."/>
            <person name="Davidsen T.M."/>
            <person name="Wayne K.J."/>
            <person name="Tettelin H."/>
            <person name="Glass J.I."/>
            <person name="Rusch D."/>
            <person name="Podicherti R."/>
            <person name="Tsui H.-C.T."/>
            <person name="Winkler M.E."/>
        </authorList>
    </citation>
    <scope>NUCLEOTIDE SEQUENCE</scope>
</reference>
<organism evidence="3">
    <name type="scientific">marine metagenome</name>
    <dbReference type="NCBI Taxonomy" id="408172"/>
    <lineage>
        <taxon>unclassified sequences</taxon>
        <taxon>metagenomes</taxon>
        <taxon>ecological metagenomes</taxon>
    </lineage>
</organism>
<dbReference type="GO" id="GO:0016491">
    <property type="term" value="F:oxidoreductase activity"/>
    <property type="evidence" value="ECO:0007669"/>
    <property type="project" value="UniProtKB-KW"/>
</dbReference>
<sequence length="249" mass="26454">MKKPKYLLHARRKFVHQLFVSVTTLSVAPLLLPTVVRAQPPEPLKIGVIGSGRIGGSVGLRWAEAGHEILFSSRNPDQLSDLVAQAGPRARAGYPQEAADFGDIVFIAVPYAATPQVGRDYGALMQGKIVIDCGNPYVQRDGEMAAVALEKGTGVASAEFLPGVKLVRAFNAVSWVEVNEEAHREGELIAIPIAGDDQEALAVATQLVIDAGFDPVLVGGLDKAGLFDQGTAVYVKGMTAREMRAELGL</sequence>
<evidence type="ECO:0000259" key="2">
    <source>
        <dbReference type="Pfam" id="PF03807"/>
    </source>
</evidence>